<evidence type="ECO:0000313" key="3">
    <source>
        <dbReference type="Proteomes" id="UP000196342"/>
    </source>
</evidence>
<feature type="transmembrane region" description="Helical" evidence="1">
    <location>
        <begin position="240"/>
        <end position="260"/>
    </location>
</feature>
<keyword evidence="1" id="KW-0472">Membrane</keyword>
<keyword evidence="3" id="KW-1185">Reference proteome</keyword>
<dbReference type="EMBL" id="NHOO01000011">
    <property type="protein sequence ID" value="OVE47503.1"/>
    <property type="molecule type" value="Genomic_DNA"/>
</dbReference>
<dbReference type="InterPro" id="IPR022385">
    <property type="entry name" value="Rhs_assc_core"/>
</dbReference>
<evidence type="ECO:0000313" key="2">
    <source>
        <dbReference type="EMBL" id="OVE47503.1"/>
    </source>
</evidence>
<feature type="transmembrane region" description="Helical" evidence="1">
    <location>
        <begin position="272"/>
        <end position="292"/>
    </location>
</feature>
<protein>
    <recommendedName>
        <fullName evidence="4">RHS repeat-associated core domain-containing protein</fullName>
    </recommendedName>
</protein>
<evidence type="ECO:0008006" key="4">
    <source>
        <dbReference type="Google" id="ProtNLM"/>
    </source>
</evidence>
<dbReference type="NCBIfam" id="TIGR03696">
    <property type="entry name" value="Rhs_assc_core"/>
    <property type="match status" value="1"/>
</dbReference>
<name>A0A202B7E4_CHRVL</name>
<keyword evidence="1" id="KW-0812">Transmembrane</keyword>
<organism evidence="2 3">
    <name type="scientific">Chromobacterium violaceum</name>
    <dbReference type="NCBI Taxonomy" id="536"/>
    <lineage>
        <taxon>Bacteria</taxon>
        <taxon>Pseudomonadati</taxon>
        <taxon>Pseudomonadota</taxon>
        <taxon>Betaproteobacteria</taxon>
        <taxon>Neisseriales</taxon>
        <taxon>Chromobacteriaceae</taxon>
        <taxon>Chromobacterium</taxon>
    </lineage>
</organism>
<dbReference type="AlphaFoldDB" id="A0A202B7E4"/>
<accession>A0A202B7E4</accession>
<evidence type="ECO:0000256" key="1">
    <source>
        <dbReference type="SAM" id="Phobius"/>
    </source>
</evidence>
<comment type="caution">
    <text evidence="2">The sequence shown here is derived from an EMBL/GenBank/DDBJ whole genome shotgun (WGS) entry which is preliminary data.</text>
</comment>
<gene>
    <name evidence="2" type="ORF">CBW21_14590</name>
</gene>
<sequence length="522" mass="55140">MSAIAGTGRDLAAGLQARAGSGRAGLISLVVGRAHSPDGGLSDCHAIFRLRIIAIQSASPCHARWHGVSPLPAGLVRYERPASMSACSASIFSERCLGGRLGVWRPGLPCLAMRRPGTACRDFRRRRSHGGHAYSSLGGEMNNSILGFNGQRVDSVCRAVHLGNGYRAYSPALLRFHRPDSLSPFGAGGVNGYVYCGEDPVNRTDPSGHLSWQAIAGIATGVVGLALVPVTLGQSLTVTACVMAALETASGVAAIVSGALEDSDPKASSALGWISLATGAAALGAGLGGGALRATAGLRARLGKLVSVGLSGRGAEGAGAAMMTREQLISSRISVLPQNDVYVFGVTTRENSQGGTSRELALAYRGIEDKDSHLDVFINMSLRRGRESHADINGVTWEGKRLFKRLEEIVPRMSEIKSIRVLGRGSHRLADSFFKRAGRSLVTFNDGGFWVHANNSALYRNALRPGVNVFEEAFHRGGEAEAIAVTNEFLNAELAKMSNPSARTLLIQGVADHDVLFMEYAR</sequence>
<dbReference type="Proteomes" id="UP000196342">
    <property type="component" value="Unassembled WGS sequence"/>
</dbReference>
<feature type="transmembrane region" description="Helical" evidence="1">
    <location>
        <begin position="210"/>
        <end position="228"/>
    </location>
</feature>
<keyword evidence="1" id="KW-1133">Transmembrane helix</keyword>
<proteinExistence type="predicted"/>
<reference evidence="2 3" key="1">
    <citation type="submission" date="2017-05" db="EMBL/GenBank/DDBJ databases">
        <title>Chromobacterium violaceum GHPS1 isolated from Hydrocarbon polluted soil in French Guiana display an awesome secondary metabolite arsenal and a battery of drug and heavy-metal-resistance and detoxification of xenobiotics proteins.</title>
        <authorList>
            <person name="Belbahri L."/>
        </authorList>
    </citation>
    <scope>NUCLEOTIDE SEQUENCE [LARGE SCALE GENOMIC DNA]</scope>
    <source>
        <strain evidence="2 3">GHPS1</strain>
    </source>
</reference>
<dbReference type="Gene3D" id="2.180.10.10">
    <property type="entry name" value="RHS repeat-associated core"/>
    <property type="match status" value="1"/>
</dbReference>